<dbReference type="InterPro" id="IPR003439">
    <property type="entry name" value="ABC_transporter-like_ATP-bd"/>
</dbReference>
<keyword evidence="11" id="KW-1185">Reference proteome</keyword>
<evidence type="ECO:0000256" key="4">
    <source>
        <dbReference type="ARBA" id="ARBA00022475"/>
    </source>
</evidence>
<evidence type="ECO:0000256" key="1">
    <source>
        <dbReference type="ARBA" id="ARBA00004202"/>
    </source>
</evidence>
<dbReference type="OrthoDB" id="501320at2"/>
<dbReference type="GO" id="GO:0043190">
    <property type="term" value="C:ATP-binding cassette (ABC) transporter complex"/>
    <property type="evidence" value="ECO:0007669"/>
    <property type="project" value="TreeGrafter"/>
</dbReference>
<dbReference type="PANTHER" id="PTHR43553">
    <property type="entry name" value="HEAVY METAL TRANSPORTER"/>
    <property type="match status" value="1"/>
</dbReference>
<evidence type="ECO:0000256" key="3">
    <source>
        <dbReference type="ARBA" id="ARBA00022448"/>
    </source>
</evidence>
<evidence type="ECO:0000256" key="2">
    <source>
        <dbReference type="ARBA" id="ARBA00005417"/>
    </source>
</evidence>
<keyword evidence="7" id="KW-1278">Translocase</keyword>
<dbReference type="GO" id="GO:0005524">
    <property type="term" value="F:ATP binding"/>
    <property type="evidence" value="ECO:0007669"/>
    <property type="project" value="UniProtKB-KW"/>
</dbReference>
<dbReference type="Pfam" id="PF00005">
    <property type="entry name" value="ABC_tran"/>
    <property type="match status" value="2"/>
</dbReference>
<evidence type="ECO:0000259" key="9">
    <source>
        <dbReference type="PROSITE" id="PS50893"/>
    </source>
</evidence>
<dbReference type="InterPro" id="IPR017871">
    <property type="entry name" value="ABC_transporter-like_CS"/>
</dbReference>
<dbReference type="EMBL" id="VDGH01000006">
    <property type="protein sequence ID" value="TQR13292.1"/>
    <property type="molecule type" value="Genomic_DNA"/>
</dbReference>
<accession>A0A544T760</accession>
<dbReference type="InterPro" id="IPR050095">
    <property type="entry name" value="ECF_ABC_transporter_ATP-bd"/>
</dbReference>
<feature type="domain" description="ABC transporter" evidence="9">
    <location>
        <begin position="247"/>
        <end position="454"/>
    </location>
</feature>
<name>A0A544T760_9BACI</name>
<protein>
    <submittedName>
        <fullName evidence="10">ABC transporter ATP-binding protein</fullName>
    </submittedName>
</protein>
<keyword evidence="6 10" id="KW-0067">ATP-binding</keyword>
<organism evidence="10 11">
    <name type="scientific">Psychrobacillus lasiicapitis</name>
    <dbReference type="NCBI Taxonomy" id="1636719"/>
    <lineage>
        <taxon>Bacteria</taxon>
        <taxon>Bacillati</taxon>
        <taxon>Bacillota</taxon>
        <taxon>Bacilli</taxon>
        <taxon>Bacillales</taxon>
        <taxon>Bacillaceae</taxon>
        <taxon>Psychrobacillus</taxon>
    </lineage>
</organism>
<evidence type="ECO:0000313" key="10">
    <source>
        <dbReference type="EMBL" id="TQR13292.1"/>
    </source>
</evidence>
<dbReference type="InterPro" id="IPR015856">
    <property type="entry name" value="ABC_transpr_CbiO/EcfA_su"/>
</dbReference>
<sequence>MLFHARKRVRLVHEVIHFDKVSFRYPDEEKWILDELSFTVKRGERIVITGPSGCGKTTLLYICNRLYPDNCDGILSGSVKLFGKNNSSFIPGEINHRIATVFQDPDSQFCMQTVEEELAFTLENLHVKRDEMENRIRDVLALTDLTEFRYAVIQKLSGGQKQRIATACALIMKPEVLLLDEPLSHLDPFTAKKYVEWLDELQKKYAMTIVAIEHRLDLWGDFFERSISLNKNEIAPVLIKRESSKQKNDSLVVDKLQANTYLQETSFTLKRGEVAVLAGPNGSGKTTLLKALCKLIPSSGTVEPKLVGYVPQSPEFLFLTKKVQDEVGFGGGNNTEEMIARLQLLPIADSHPFAVSHGQKRRVAIAAMLSDGREVILMDEPTSGQDAKALSELFQLIDERAREGTTFLIVTHDMEFANCLADSILLMKDGQLTGKFDADIVWSDEQLLMDHHLLPPKEVIHREKCFA</sequence>
<comment type="subcellular location">
    <subcellularLocation>
        <location evidence="1">Cell membrane</location>
        <topology evidence="1">Peripheral membrane protein</topology>
    </subcellularLocation>
</comment>
<keyword evidence="5" id="KW-0547">Nucleotide-binding</keyword>
<dbReference type="GO" id="GO:0016887">
    <property type="term" value="F:ATP hydrolysis activity"/>
    <property type="evidence" value="ECO:0007669"/>
    <property type="project" value="InterPro"/>
</dbReference>
<evidence type="ECO:0000256" key="6">
    <source>
        <dbReference type="ARBA" id="ARBA00022840"/>
    </source>
</evidence>
<evidence type="ECO:0000313" key="11">
    <source>
        <dbReference type="Proteomes" id="UP000317316"/>
    </source>
</evidence>
<dbReference type="PROSITE" id="PS50893">
    <property type="entry name" value="ABC_TRANSPORTER_2"/>
    <property type="match status" value="2"/>
</dbReference>
<reference evidence="10 11" key="1">
    <citation type="submission" date="2019-05" db="EMBL/GenBank/DDBJ databases">
        <title>Psychrobacillus vulpis sp. nov., a new species isolated from feces of a red fox that inhabits in The Tablas de Daimiel Natural Park, Albacete, Spain.</title>
        <authorList>
            <person name="Rodriguez M."/>
            <person name="Reina J.C."/>
            <person name="Bejar V."/>
            <person name="Llamas I."/>
        </authorList>
    </citation>
    <scope>NUCLEOTIDE SEQUENCE [LARGE SCALE GENOMIC DNA]</scope>
    <source>
        <strain evidence="10 11">NEAU-3TGS17</strain>
    </source>
</reference>
<dbReference type="SUPFAM" id="SSF52540">
    <property type="entry name" value="P-loop containing nucleoside triphosphate hydrolases"/>
    <property type="match status" value="2"/>
</dbReference>
<dbReference type="PROSITE" id="PS00211">
    <property type="entry name" value="ABC_TRANSPORTER_1"/>
    <property type="match status" value="1"/>
</dbReference>
<keyword evidence="3" id="KW-0813">Transport</keyword>
<dbReference type="InterPro" id="IPR027417">
    <property type="entry name" value="P-loop_NTPase"/>
</dbReference>
<keyword evidence="8" id="KW-0472">Membrane</keyword>
<dbReference type="GO" id="GO:0042626">
    <property type="term" value="F:ATPase-coupled transmembrane transporter activity"/>
    <property type="evidence" value="ECO:0007669"/>
    <property type="project" value="TreeGrafter"/>
</dbReference>
<dbReference type="Gene3D" id="3.40.50.300">
    <property type="entry name" value="P-loop containing nucleotide triphosphate hydrolases"/>
    <property type="match status" value="2"/>
</dbReference>
<comment type="caution">
    <text evidence="10">The sequence shown here is derived from an EMBL/GenBank/DDBJ whole genome shotgun (WGS) entry which is preliminary data.</text>
</comment>
<dbReference type="CDD" id="cd03225">
    <property type="entry name" value="ABC_cobalt_CbiO_domain1"/>
    <property type="match status" value="2"/>
</dbReference>
<dbReference type="SMART" id="SM00382">
    <property type="entry name" value="AAA"/>
    <property type="match status" value="2"/>
</dbReference>
<gene>
    <name evidence="10" type="ORF">FG382_11465</name>
</gene>
<comment type="similarity">
    <text evidence="2">Belongs to the ABC transporter superfamily.</text>
</comment>
<feature type="domain" description="ABC transporter" evidence="9">
    <location>
        <begin position="16"/>
        <end position="256"/>
    </location>
</feature>
<keyword evidence="4" id="KW-1003">Cell membrane</keyword>
<dbReference type="InterPro" id="IPR003593">
    <property type="entry name" value="AAA+_ATPase"/>
</dbReference>
<dbReference type="PANTHER" id="PTHR43553:SF19">
    <property type="entry name" value="HMP_THIAMINE IMPORT ATP-BINDING PROTEIN YKOD-RELATED"/>
    <property type="match status" value="1"/>
</dbReference>
<dbReference type="Proteomes" id="UP000317316">
    <property type="component" value="Unassembled WGS sequence"/>
</dbReference>
<evidence type="ECO:0000256" key="7">
    <source>
        <dbReference type="ARBA" id="ARBA00022967"/>
    </source>
</evidence>
<proteinExistence type="inferred from homology"/>
<evidence type="ECO:0000256" key="8">
    <source>
        <dbReference type="ARBA" id="ARBA00023136"/>
    </source>
</evidence>
<dbReference type="AlphaFoldDB" id="A0A544T760"/>
<evidence type="ECO:0000256" key="5">
    <source>
        <dbReference type="ARBA" id="ARBA00022741"/>
    </source>
</evidence>